<evidence type="ECO:0000313" key="2">
    <source>
        <dbReference type="Proteomes" id="UP000326396"/>
    </source>
</evidence>
<dbReference type="EMBL" id="SZYD01000009">
    <property type="protein sequence ID" value="KAD5318312.1"/>
    <property type="molecule type" value="Genomic_DNA"/>
</dbReference>
<dbReference type="AlphaFoldDB" id="A0A5N6NU45"/>
<name>A0A5N6NU45_9ASTR</name>
<accession>A0A5N6NU45</accession>
<evidence type="ECO:0008006" key="3">
    <source>
        <dbReference type="Google" id="ProtNLM"/>
    </source>
</evidence>
<dbReference type="OrthoDB" id="1934939at2759"/>
<keyword evidence="2" id="KW-1185">Reference proteome</keyword>
<comment type="caution">
    <text evidence="1">The sequence shown here is derived from an EMBL/GenBank/DDBJ whole genome shotgun (WGS) entry which is preliminary data.</text>
</comment>
<gene>
    <name evidence="1" type="ORF">E3N88_18258</name>
</gene>
<organism evidence="1 2">
    <name type="scientific">Mikania micrantha</name>
    <name type="common">bitter vine</name>
    <dbReference type="NCBI Taxonomy" id="192012"/>
    <lineage>
        <taxon>Eukaryota</taxon>
        <taxon>Viridiplantae</taxon>
        <taxon>Streptophyta</taxon>
        <taxon>Embryophyta</taxon>
        <taxon>Tracheophyta</taxon>
        <taxon>Spermatophyta</taxon>
        <taxon>Magnoliopsida</taxon>
        <taxon>eudicotyledons</taxon>
        <taxon>Gunneridae</taxon>
        <taxon>Pentapetalae</taxon>
        <taxon>asterids</taxon>
        <taxon>campanulids</taxon>
        <taxon>Asterales</taxon>
        <taxon>Asteraceae</taxon>
        <taxon>Asteroideae</taxon>
        <taxon>Heliantheae alliance</taxon>
        <taxon>Eupatorieae</taxon>
        <taxon>Mikania</taxon>
    </lineage>
</organism>
<dbReference type="Proteomes" id="UP000326396">
    <property type="component" value="Linkage Group LG17"/>
</dbReference>
<proteinExistence type="predicted"/>
<protein>
    <recommendedName>
        <fullName evidence="3">Reverse transcriptase domain-containing protein</fullName>
    </recommendedName>
</protein>
<sequence>METYQQKIAKSYNKNIRIRRFQIGDFVLRKAFQNTTNLADGKLAPKWEGPYRIESEAGKGAYKLSNMEGEPLPRSWNIIHLKYSRRTDETLCLNPCSDLKSELDQDPAETICLVAKVLT</sequence>
<evidence type="ECO:0000313" key="1">
    <source>
        <dbReference type="EMBL" id="KAD5318312.1"/>
    </source>
</evidence>
<reference evidence="1 2" key="1">
    <citation type="submission" date="2019-05" db="EMBL/GenBank/DDBJ databases">
        <title>Mikania micrantha, genome provides insights into the molecular mechanism of rapid growth.</title>
        <authorList>
            <person name="Liu B."/>
        </authorList>
    </citation>
    <scope>NUCLEOTIDE SEQUENCE [LARGE SCALE GENOMIC DNA]</scope>
    <source>
        <strain evidence="1">NLD-2019</strain>
        <tissue evidence="1">Leaf</tissue>
    </source>
</reference>